<dbReference type="AlphaFoldDB" id="A0A5C6DHF7"/>
<keyword evidence="2" id="KW-1185">Reference proteome</keyword>
<evidence type="ECO:0000313" key="2">
    <source>
        <dbReference type="Proteomes" id="UP000319143"/>
    </source>
</evidence>
<reference evidence="1 2" key="1">
    <citation type="submission" date="2019-02" db="EMBL/GenBank/DDBJ databases">
        <title>Deep-cultivation of Planctomycetes and their phenomic and genomic characterization uncovers novel biology.</title>
        <authorList>
            <person name="Wiegand S."/>
            <person name="Jogler M."/>
            <person name="Boedeker C."/>
            <person name="Pinto D."/>
            <person name="Vollmers J."/>
            <person name="Rivas-Marin E."/>
            <person name="Kohn T."/>
            <person name="Peeters S.H."/>
            <person name="Heuer A."/>
            <person name="Rast P."/>
            <person name="Oberbeckmann S."/>
            <person name="Bunk B."/>
            <person name="Jeske O."/>
            <person name="Meyerdierks A."/>
            <person name="Storesund J.E."/>
            <person name="Kallscheuer N."/>
            <person name="Luecker S."/>
            <person name="Lage O.M."/>
            <person name="Pohl T."/>
            <person name="Merkel B.J."/>
            <person name="Hornburger P."/>
            <person name="Mueller R.-W."/>
            <person name="Bruemmer F."/>
            <person name="Labrenz M."/>
            <person name="Spormann A.M."/>
            <person name="Op Den Camp H."/>
            <person name="Overmann J."/>
            <person name="Amann R."/>
            <person name="Jetten M.S.M."/>
            <person name="Mascher T."/>
            <person name="Medema M.H."/>
            <person name="Devos D.P."/>
            <person name="Kaster A.-K."/>
            <person name="Ovreas L."/>
            <person name="Rohde M."/>
            <person name="Galperin M.Y."/>
            <person name="Jogler C."/>
        </authorList>
    </citation>
    <scope>NUCLEOTIDE SEQUENCE [LARGE SCALE GENOMIC DNA]</scope>
    <source>
        <strain evidence="1 2">Poly41</strain>
    </source>
</reference>
<accession>A0A5C6DHF7</accession>
<evidence type="ECO:0008006" key="3">
    <source>
        <dbReference type="Google" id="ProtNLM"/>
    </source>
</evidence>
<dbReference type="Proteomes" id="UP000319143">
    <property type="component" value="Unassembled WGS sequence"/>
</dbReference>
<gene>
    <name evidence="1" type="ORF">Poly41_38410</name>
</gene>
<dbReference type="EMBL" id="SJPV01000006">
    <property type="protein sequence ID" value="TWU36088.1"/>
    <property type="molecule type" value="Genomic_DNA"/>
</dbReference>
<proteinExistence type="predicted"/>
<organism evidence="1 2">
    <name type="scientific">Novipirellula artificiosorum</name>
    <dbReference type="NCBI Taxonomy" id="2528016"/>
    <lineage>
        <taxon>Bacteria</taxon>
        <taxon>Pseudomonadati</taxon>
        <taxon>Planctomycetota</taxon>
        <taxon>Planctomycetia</taxon>
        <taxon>Pirellulales</taxon>
        <taxon>Pirellulaceae</taxon>
        <taxon>Novipirellula</taxon>
    </lineage>
</organism>
<name>A0A5C6DHF7_9BACT</name>
<evidence type="ECO:0000313" key="1">
    <source>
        <dbReference type="EMBL" id="TWU36088.1"/>
    </source>
</evidence>
<dbReference type="RefSeq" id="WP_231615772.1">
    <property type="nucleotide sequence ID" value="NZ_SJPV01000006.1"/>
</dbReference>
<comment type="caution">
    <text evidence="1">The sequence shown here is derived from an EMBL/GenBank/DDBJ whole genome shotgun (WGS) entry which is preliminary data.</text>
</comment>
<sequence>MAAELVGDNPEADFAEILVVAFQRAVAREPIDRETENLAELYRRQYDYYGAHPSEATEYLSIGNRDDSADAIDPAKLAAWGQVCRVILNLQETITRY</sequence>
<protein>
    <recommendedName>
        <fullName evidence="3">DUF1553 domain-containing protein</fullName>
    </recommendedName>
</protein>